<dbReference type="GO" id="GO:0004497">
    <property type="term" value="F:monooxygenase activity"/>
    <property type="evidence" value="ECO:0007669"/>
    <property type="project" value="UniProtKB-KW"/>
</dbReference>
<keyword evidence="6" id="KW-1185">Reference proteome</keyword>
<reference evidence="5" key="1">
    <citation type="submission" date="2023-04" db="EMBL/GenBank/DDBJ databases">
        <title>Black Yeasts Isolated from many extreme environments.</title>
        <authorList>
            <person name="Coleine C."/>
            <person name="Stajich J.E."/>
            <person name="Selbmann L."/>
        </authorList>
    </citation>
    <scope>NUCLEOTIDE SEQUENCE</scope>
    <source>
        <strain evidence="5">CCFEE 5312</strain>
    </source>
</reference>
<keyword evidence="3" id="KW-0560">Oxidoreductase</keyword>
<proteinExistence type="predicted"/>
<dbReference type="Gene3D" id="3.50.50.60">
    <property type="entry name" value="FAD/NAD(P)-binding domain"/>
    <property type="match status" value="1"/>
</dbReference>
<gene>
    <name evidence="5" type="ORF">LTR09_007367</name>
</gene>
<dbReference type="InterPro" id="IPR036188">
    <property type="entry name" value="FAD/NAD-bd_sf"/>
</dbReference>
<name>A0AAJ0DCB5_9PEZI</name>
<evidence type="ECO:0000256" key="4">
    <source>
        <dbReference type="ARBA" id="ARBA00023033"/>
    </source>
</evidence>
<protein>
    <submittedName>
        <fullName evidence="5">Uncharacterized protein</fullName>
    </submittedName>
</protein>
<organism evidence="5 6">
    <name type="scientific">Extremus antarcticus</name>
    <dbReference type="NCBI Taxonomy" id="702011"/>
    <lineage>
        <taxon>Eukaryota</taxon>
        <taxon>Fungi</taxon>
        <taxon>Dikarya</taxon>
        <taxon>Ascomycota</taxon>
        <taxon>Pezizomycotina</taxon>
        <taxon>Dothideomycetes</taxon>
        <taxon>Dothideomycetidae</taxon>
        <taxon>Mycosphaerellales</taxon>
        <taxon>Extremaceae</taxon>
        <taxon>Extremus</taxon>
    </lineage>
</organism>
<keyword evidence="4" id="KW-0503">Monooxygenase</keyword>
<dbReference type="EMBL" id="JAWDJX010000026">
    <property type="protein sequence ID" value="KAK3051344.1"/>
    <property type="molecule type" value="Genomic_DNA"/>
</dbReference>
<keyword evidence="2" id="KW-0274">FAD</keyword>
<accession>A0AAJ0DCB5</accession>
<dbReference type="PANTHER" id="PTHR46972">
    <property type="entry name" value="MONOOXYGENASE ASQM-RELATED"/>
    <property type="match status" value="1"/>
</dbReference>
<evidence type="ECO:0000256" key="3">
    <source>
        <dbReference type="ARBA" id="ARBA00023002"/>
    </source>
</evidence>
<dbReference type="SUPFAM" id="SSF51905">
    <property type="entry name" value="FAD/NAD(P)-binding domain"/>
    <property type="match status" value="1"/>
</dbReference>
<sequence>MRELSPDLADKVYTSRYPCTQFTWKTAGDSLLGRDNLDLLPIIRRILVQCLTEALPKAVRISHNTVTSVTPRPSKDAKAVVNFADGTSEVADLVVGADGIRSPVRHCLFPGEPDKAGAKYLGVCAVGGVLDVPLSKSYTDNPSILFSIGAAGVLGYCGLSKTEANKLLYFSFQKSEQMPDRTKVDYQLITKQLRERHNDSGVWNRFAGTFVADSTTTEIQIGFTCTAFGVLSYGFDSKSPVLRRNELFVELR</sequence>
<evidence type="ECO:0000256" key="1">
    <source>
        <dbReference type="ARBA" id="ARBA00022630"/>
    </source>
</evidence>
<comment type="caution">
    <text evidence="5">The sequence shown here is derived from an EMBL/GenBank/DDBJ whole genome shotgun (WGS) entry which is preliminary data.</text>
</comment>
<dbReference type="Proteomes" id="UP001271007">
    <property type="component" value="Unassembled WGS sequence"/>
</dbReference>
<dbReference type="AlphaFoldDB" id="A0AAJ0DCB5"/>
<evidence type="ECO:0000313" key="5">
    <source>
        <dbReference type="EMBL" id="KAK3051344.1"/>
    </source>
</evidence>
<dbReference type="PANTHER" id="PTHR46972:SF1">
    <property type="entry name" value="FAD DEPENDENT OXIDOREDUCTASE DOMAIN-CONTAINING PROTEIN"/>
    <property type="match status" value="1"/>
</dbReference>
<evidence type="ECO:0000256" key="2">
    <source>
        <dbReference type="ARBA" id="ARBA00022827"/>
    </source>
</evidence>
<keyword evidence="1" id="KW-0285">Flavoprotein</keyword>
<evidence type="ECO:0000313" key="6">
    <source>
        <dbReference type="Proteomes" id="UP001271007"/>
    </source>
</evidence>